<accession>A0A1T4W6A5</accession>
<reference evidence="2 3" key="1">
    <citation type="submission" date="2017-02" db="EMBL/GenBank/DDBJ databases">
        <authorList>
            <person name="Peterson S.W."/>
        </authorList>
    </citation>
    <scope>NUCLEOTIDE SEQUENCE [LARGE SCALE GENOMIC DNA]</scope>
    <source>
        <strain evidence="2 3">ATCC 49788</strain>
    </source>
</reference>
<gene>
    <name evidence="2" type="ORF">SAMN02745130_01119</name>
</gene>
<dbReference type="EMBL" id="FUYB01000003">
    <property type="protein sequence ID" value="SKA72565.1"/>
    <property type="molecule type" value="Genomic_DNA"/>
</dbReference>
<name>A0A1T4W6A5_9GAMM</name>
<dbReference type="Proteomes" id="UP000190460">
    <property type="component" value="Unassembled WGS sequence"/>
</dbReference>
<protein>
    <submittedName>
        <fullName evidence="2">Branched-chain amino acid transport protein</fullName>
    </submittedName>
</protein>
<keyword evidence="1" id="KW-0812">Transmembrane</keyword>
<evidence type="ECO:0000313" key="2">
    <source>
        <dbReference type="EMBL" id="SKA72565.1"/>
    </source>
</evidence>
<evidence type="ECO:0000313" key="3">
    <source>
        <dbReference type="Proteomes" id="UP000190460"/>
    </source>
</evidence>
<dbReference type="InterPro" id="IPR008407">
    <property type="entry name" value="Brnchd-chn_aa_trnsp_AzlD"/>
</dbReference>
<evidence type="ECO:0000256" key="1">
    <source>
        <dbReference type="SAM" id="Phobius"/>
    </source>
</evidence>
<dbReference type="AlphaFoldDB" id="A0A1T4W6A5"/>
<organism evidence="2 3">
    <name type="scientific">Thiothrix eikelboomii</name>
    <dbReference type="NCBI Taxonomy" id="92487"/>
    <lineage>
        <taxon>Bacteria</taxon>
        <taxon>Pseudomonadati</taxon>
        <taxon>Pseudomonadota</taxon>
        <taxon>Gammaproteobacteria</taxon>
        <taxon>Thiotrichales</taxon>
        <taxon>Thiotrichaceae</taxon>
        <taxon>Thiothrix</taxon>
    </lineage>
</organism>
<sequence length="109" mass="12174">MPDTLSLILMILGMVAVTFSIRFILFARAHRIQLPVWLEEALAYVPVAVLTAIIMPMILMPNKQLDFSWHNPWLLGGLAAFVVGLILRKPLVTIIVGVLVFFGSQFLLT</sequence>
<dbReference type="Pfam" id="PF05437">
    <property type="entry name" value="AzlD"/>
    <property type="match status" value="1"/>
</dbReference>
<keyword evidence="1" id="KW-1133">Transmembrane helix</keyword>
<feature type="transmembrane region" description="Helical" evidence="1">
    <location>
        <begin position="91"/>
        <end position="108"/>
    </location>
</feature>
<dbReference type="STRING" id="92487.SAMN02745130_01119"/>
<dbReference type="RefSeq" id="WP_078921595.1">
    <property type="nucleotide sequence ID" value="NZ_FUYB01000003.1"/>
</dbReference>
<keyword evidence="1" id="KW-0472">Membrane</keyword>
<proteinExistence type="predicted"/>
<dbReference type="OrthoDB" id="8942869at2"/>
<keyword evidence="3" id="KW-1185">Reference proteome</keyword>
<feature type="transmembrane region" description="Helical" evidence="1">
    <location>
        <begin position="6"/>
        <end position="29"/>
    </location>
</feature>
<feature type="transmembrane region" description="Helical" evidence="1">
    <location>
        <begin position="41"/>
        <end position="61"/>
    </location>
</feature>